<keyword evidence="10" id="KW-1185">Reference proteome</keyword>
<feature type="compositionally biased region" description="Polar residues" evidence="5">
    <location>
        <begin position="638"/>
        <end position="649"/>
    </location>
</feature>
<gene>
    <name evidence="9" type="ORF">IWX90DRAFT_409376</name>
</gene>
<dbReference type="InterPro" id="IPR039463">
    <property type="entry name" value="Sip3/Lam1_BAR"/>
</dbReference>
<comment type="caution">
    <text evidence="9">The sequence shown here is derived from an EMBL/GenBank/DDBJ whole genome shotgun (WGS) entry which is preliminary data.</text>
</comment>
<dbReference type="InterPro" id="IPR042067">
    <property type="entry name" value="Sip3_PH"/>
</dbReference>
<dbReference type="Pfam" id="PF16016">
    <property type="entry name" value="VASt"/>
    <property type="match status" value="1"/>
</dbReference>
<dbReference type="PANTHER" id="PTHR14248">
    <property type="entry name" value="CYCLIN Y, ISOFORM A"/>
    <property type="match status" value="1"/>
</dbReference>
<feature type="region of interest" description="Disordered" evidence="5">
    <location>
        <begin position="865"/>
        <end position="895"/>
    </location>
</feature>
<keyword evidence="4 6" id="KW-0472">Membrane</keyword>
<dbReference type="InterPro" id="IPR001849">
    <property type="entry name" value="PH_domain"/>
</dbReference>
<dbReference type="SUPFAM" id="SSF50729">
    <property type="entry name" value="PH domain-like"/>
    <property type="match status" value="1"/>
</dbReference>
<evidence type="ECO:0000256" key="4">
    <source>
        <dbReference type="ARBA" id="ARBA00023136"/>
    </source>
</evidence>
<evidence type="ECO:0000256" key="1">
    <source>
        <dbReference type="ARBA" id="ARBA00004370"/>
    </source>
</evidence>
<comment type="subcellular location">
    <subcellularLocation>
        <location evidence="1">Membrane</location>
    </subcellularLocation>
</comment>
<evidence type="ECO:0000256" key="3">
    <source>
        <dbReference type="ARBA" id="ARBA00022989"/>
    </source>
</evidence>
<dbReference type="InterPro" id="IPR011993">
    <property type="entry name" value="PH-like_dom_sf"/>
</dbReference>
<dbReference type="CDD" id="cd07609">
    <property type="entry name" value="BAR_SIP3_fungi"/>
    <property type="match status" value="1"/>
</dbReference>
<keyword evidence="2 6" id="KW-0812">Transmembrane</keyword>
<dbReference type="SMART" id="SM00233">
    <property type="entry name" value="PH"/>
    <property type="match status" value="1"/>
</dbReference>
<dbReference type="Pfam" id="PF16746">
    <property type="entry name" value="BAR_3"/>
    <property type="match status" value="1"/>
</dbReference>
<dbReference type="EMBL" id="JBBWUH010000012">
    <property type="protein sequence ID" value="KAK8153769.1"/>
    <property type="molecule type" value="Genomic_DNA"/>
</dbReference>
<name>A0ABR1XGQ9_9PEZI</name>
<dbReference type="InterPro" id="IPR027267">
    <property type="entry name" value="AH/BAR_dom_sf"/>
</dbReference>
<feature type="transmembrane region" description="Helical" evidence="6">
    <location>
        <begin position="1155"/>
        <end position="1174"/>
    </location>
</feature>
<evidence type="ECO:0000259" key="7">
    <source>
        <dbReference type="PROSITE" id="PS50003"/>
    </source>
</evidence>
<dbReference type="Proteomes" id="UP001456524">
    <property type="component" value="Unassembled WGS sequence"/>
</dbReference>
<keyword evidence="3 6" id="KW-1133">Transmembrane helix</keyword>
<dbReference type="PROSITE" id="PS51778">
    <property type="entry name" value="VAST"/>
    <property type="match status" value="1"/>
</dbReference>
<evidence type="ECO:0000256" key="6">
    <source>
        <dbReference type="SAM" id="Phobius"/>
    </source>
</evidence>
<dbReference type="Pfam" id="PF00169">
    <property type="entry name" value="PH"/>
    <property type="match status" value="1"/>
</dbReference>
<proteinExistence type="predicted"/>
<dbReference type="PROSITE" id="PS50003">
    <property type="entry name" value="PH_DOMAIN"/>
    <property type="match status" value="1"/>
</dbReference>
<feature type="transmembrane region" description="Helical" evidence="6">
    <location>
        <begin position="1181"/>
        <end position="1199"/>
    </location>
</feature>
<protein>
    <recommendedName>
        <fullName evidence="11">Transcription factor SipA3</fullName>
    </recommendedName>
</protein>
<evidence type="ECO:0000256" key="5">
    <source>
        <dbReference type="SAM" id="MobiDB-lite"/>
    </source>
</evidence>
<evidence type="ECO:0000313" key="10">
    <source>
        <dbReference type="Proteomes" id="UP001456524"/>
    </source>
</evidence>
<dbReference type="InterPro" id="IPR004148">
    <property type="entry name" value="BAR_dom"/>
</dbReference>
<reference evidence="9 10" key="1">
    <citation type="journal article" date="2022" name="G3 (Bethesda)">
        <title>Enemy or ally: a genomic approach to elucidate the lifestyle of Phyllosticta citrichinaensis.</title>
        <authorList>
            <person name="Buijs V.A."/>
            <person name="Groenewald J.Z."/>
            <person name="Haridas S."/>
            <person name="LaButti K.M."/>
            <person name="Lipzen A."/>
            <person name="Martin F.M."/>
            <person name="Barry K."/>
            <person name="Grigoriev I.V."/>
            <person name="Crous P.W."/>
            <person name="Seidl M.F."/>
        </authorList>
    </citation>
    <scope>NUCLEOTIDE SEQUENCE [LARGE SCALE GENOMIC DNA]</scope>
    <source>
        <strain evidence="9 10">CBS 129764</strain>
    </source>
</reference>
<evidence type="ECO:0000313" key="9">
    <source>
        <dbReference type="EMBL" id="KAK8153769.1"/>
    </source>
</evidence>
<sequence length="1434" mass="160505">MADEKPLIEQPSLMPVSKPLSLIPVILKEAALDSPTFRATVFHFGEQIDLIERWLDNYVKSASKLTSEVSSLESEFNAFATNSVPPQGLSEAALDHDYTILAIRRYNEGAREFWMNTIRGLKRIDGTVVEPIRAFLQTDIRGLRDARRNLEASQKTFDQLIARYAGRKKSEEPSSLREDAFQLHEARKHYLKASMDFCVMAPQIRSALDKLLVRVTTERWKDMKMSRDATDKLFSQHNSEMERIRGWTREMEHGDRVFKRELHIARKQLEESSEASARPSRELDDYSISTVPYIGSHSTAAPLSPAKPIPEKSEKHGWLFERTITGKPARTVWVRRWFFIKHGIFGWLVHGSRTGAVEESEKLGVLLCGVRPAFQEERRFCFEVKTKDRTNILQADTQADLTDWIATFEVAKRKALEDPASTEATAITSTDAAFAISPPVHPEFAAKSAYGHLSHDSDEIGGLRQIDSLPLPGDRENIASRSSFDVTIGRRNVSGELERERESGRDHAARIIQKLDLHRKNAVTPQLSATPSSPNPSTGGIASLISASHNMAVAPSNSQMLSMDRAATWPATSLAPSTLANPPAPTNLSKAAVILSADRGIGFGRPDGGLPSGILANLWGSTNWGYINRVERGEVSRLSQQRAFSQPSSPILKALSNEGTAPTDPEKSGLTAPPELSPTPAAARHRKTMSLGGSQDLAKAEAPRPSSSGVEEYPAWYPMPLRAQDAQFHLLFPNVPREDKVVMVFRATWNPNEQQEFPGRVYVTASKIYFYSNYLGLVLITGVDLDSIDEVTAAPGRDCDFLFVHFKEGSRRDEFTRVTVKVFLEPLKLLQRRLNSLVHNCVADAPLAYEELVKRLIKMETVESDSPDMDSWDNMSNIDTPLEPPTRREPNDLRSGLRIDGNLFASETTLARKPTRFKLPARPVVYRPQGMVQLAVEREFEISAKALFHLMFGDKSAVFQTLYRARWPNTIIQGPWIQHNGGGRHKREFEYRLDANSPPIAKDCQVIEVLNDHLCYVIVDKKTPWYLPNARDFVLVTRIVITHVAKSRCRMGIYGKVDWLKQFKILQNILERQAIEDLDLEAQDLTDVIAGQVERLGSKSRTRKAVQIFGYVGQQAQTQVVPQSLPPPSTAHPRVFKLVRRTLGSMLADVARAMAANYISTLIAWITALMTAMAKVFTAHTLLVGLLLASSIVNVIWSYRDTWSWWQNRRAASFMKRLGVGPDTVMSKAVYLRDVEDLWANSTDAVFPDWSTAASGSDGAQIPLFGSDNVNATDFAEPQGCHATFVTLLHNPDFPSSSAFAFPSAVADPVFAPGSGGPGIAPSARSTALRLRRSRQNLAAYRHDLLVAMRLVNRVEREVLQAEWENWLLDENVRCRRVGEMIGRRMEGLSGEGADNETEREANEGVRAVREWWEEYCGDCKDRLHRLEAKGVKF</sequence>
<dbReference type="Gene3D" id="1.20.1270.60">
    <property type="entry name" value="Arfaptin homology (AH) domain/BAR domain"/>
    <property type="match status" value="1"/>
</dbReference>
<dbReference type="Gene3D" id="2.30.29.30">
    <property type="entry name" value="Pleckstrin-homology domain (PH domain)/Phosphotyrosine-binding domain (PTB)"/>
    <property type="match status" value="1"/>
</dbReference>
<feature type="compositionally biased region" description="Basic and acidic residues" evidence="5">
    <location>
        <begin position="885"/>
        <end position="895"/>
    </location>
</feature>
<dbReference type="SUPFAM" id="SSF103657">
    <property type="entry name" value="BAR/IMD domain-like"/>
    <property type="match status" value="1"/>
</dbReference>
<organism evidence="9 10">
    <name type="scientific">Phyllosticta citrichinensis</name>
    <dbReference type="NCBI Taxonomy" id="1130410"/>
    <lineage>
        <taxon>Eukaryota</taxon>
        <taxon>Fungi</taxon>
        <taxon>Dikarya</taxon>
        <taxon>Ascomycota</taxon>
        <taxon>Pezizomycotina</taxon>
        <taxon>Dothideomycetes</taxon>
        <taxon>Dothideomycetes incertae sedis</taxon>
        <taxon>Botryosphaeriales</taxon>
        <taxon>Phyllostictaceae</taxon>
        <taxon>Phyllosticta</taxon>
    </lineage>
</organism>
<feature type="region of interest" description="Disordered" evidence="5">
    <location>
        <begin position="638"/>
        <end position="709"/>
    </location>
</feature>
<feature type="domain" description="PH" evidence="7">
    <location>
        <begin position="312"/>
        <end position="413"/>
    </location>
</feature>
<dbReference type="CDD" id="cd13280">
    <property type="entry name" value="PH_SIP3"/>
    <property type="match status" value="1"/>
</dbReference>
<evidence type="ECO:0000256" key="2">
    <source>
        <dbReference type="ARBA" id="ARBA00022692"/>
    </source>
</evidence>
<evidence type="ECO:0000259" key="8">
    <source>
        <dbReference type="PROSITE" id="PS51778"/>
    </source>
</evidence>
<evidence type="ECO:0008006" key="11">
    <source>
        <dbReference type="Google" id="ProtNLM"/>
    </source>
</evidence>
<dbReference type="InterPro" id="IPR031968">
    <property type="entry name" value="VASt"/>
</dbReference>
<accession>A0ABR1XGQ9</accession>
<feature type="domain" description="VASt" evidence="8">
    <location>
        <begin position="931"/>
        <end position="1097"/>
    </location>
</feature>